<keyword evidence="3 6" id="KW-0812">Transmembrane</keyword>
<gene>
    <name evidence="8" type="ORF">HLH33_05905</name>
</gene>
<dbReference type="EMBL" id="JABEQG010000007">
    <property type="protein sequence ID" value="MBB2155849.1"/>
    <property type="molecule type" value="Genomic_DNA"/>
</dbReference>
<evidence type="ECO:0000256" key="4">
    <source>
        <dbReference type="ARBA" id="ARBA00022989"/>
    </source>
</evidence>
<dbReference type="GO" id="GO:0005886">
    <property type="term" value="C:plasma membrane"/>
    <property type="evidence" value="ECO:0007669"/>
    <property type="project" value="UniProtKB-SubCell"/>
</dbReference>
<dbReference type="AlphaFoldDB" id="A0A7W4FE51"/>
<dbReference type="InterPro" id="IPR051311">
    <property type="entry name" value="DedA_domain"/>
</dbReference>
<organism evidence="8 9">
    <name type="scientific">Gluconacetobacter diazotrophicus</name>
    <name type="common">Acetobacter diazotrophicus</name>
    <dbReference type="NCBI Taxonomy" id="33996"/>
    <lineage>
        <taxon>Bacteria</taxon>
        <taxon>Pseudomonadati</taxon>
        <taxon>Pseudomonadota</taxon>
        <taxon>Alphaproteobacteria</taxon>
        <taxon>Acetobacterales</taxon>
        <taxon>Acetobacteraceae</taxon>
        <taxon>Gluconacetobacter</taxon>
    </lineage>
</organism>
<feature type="transmembrane region" description="Helical" evidence="6">
    <location>
        <begin position="20"/>
        <end position="40"/>
    </location>
</feature>
<dbReference type="PANTHER" id="PTHR42709">
    <property type="entry name" value="ALKALINE PHOSPHATASE LIKE PROTEIN"/>
    <property type="match status" value="1"/>
</dbReference>
<dbReference type="OMA" id="KHKAFRQ"/>
<evidence type="ECO:0000256" key="1">
    <source>
        <dbReference type="ARBA" id="ARBA00004651"/>
    </source>
</evidence>
<dbReference type="Proteomes" id="UP000550787">
    <property type="component" value="Unassembled WGS sequence"/>
</dbReference>
<reference evidence="8 9" key="1">
    <citation type="submission" date="2020-04" db="EMBL/GenBank/DDBJ databases">
        <title>Description of novel Gluconacetobacter.</title>
        <authorList>
            <person name="Sombolestani A."/>
        </authorList>
    </citation>
    <scope>NUCLEOTIDE SEQUENCE [LARGE SCALE GENOMIC DNA]</scope>
    <source>
        <strain evidence="8 9">LMG 7603</strain>
    </source>
</reference>
<dbReference type="PANTHER" id="PTHR42709:SF6">
    <property type="entry name" value="UNDECAPRENYL PHOSPHATE TRANSPORTER A"/>
    <property type="match status" value="1"/>
</dbReference>
<evidence type="ECO:0000313" key="8">
    <source>
        <dbReference type="EMBL" id="MBB2155849.1"/>
    </source>
</evidence>
<keyword evidence="5 6" id="KW-0472">Membrane</keyword>
<feature type="transmembrane region" description="Helical" evidence="6">
    <location>
        <begin position="115"/>
        <end position="133"/>
    </location>
</feature>
<accession>A0A7W4FE51</accession>
<keyword evidence="4 6" id="KW-1133">Transmembrane helix</keyword>
<keyword evidence="2" id="KW-1003">Cell membrane</keyword>
<evidence type="ECO:0000256" key="6">
    <source>
        <dbReference type="SAM" id="Phobius"/>
    </source>
</evidence>
<comment type="caution">
    <text evidence="8">The sequence shown here is derived from an EMBL/GenBank/DDBJ whole genome shotgun (WGS) entry which is preliminary data.</text>
</comment>
<evidence type="ECO:0000256" key="5">
    <source>
        <dbReference type="ARBA" id="ARBA00023136"/>
    </source>
</evidence>
<dbReference type="Pfam" id="PF09335">
    <property type="entry name" value="VTT_dom"/>
    <property type="match status" value="1"/>
</dbReference>
<comment type="subcellular location">
    <subcellularLocation>
        <location evidence="1">Cell membrane</location>
        <topology evidence="1">Multi-pass membrane protein</topology>
    </subcellularLocation>
</comment>
<dbReference type="RefSeq" id="WP_012225323.1">
    <property type="nucleotide sequence ID" value="NZ_JABEQG010000007.1"/>
</dbReference>
<feature type="domain" description="VTT" evidence="7">
    <location>
        <begin position="48"/>
        <end position="147"/>
    </location>
</feature>
<protein>
    <recommendedName>
        <fullName evidence="7">VTT domain-containing protein</fullName>
    </recommendedName>
</protein>
<evidence type="ECO:0000256" key="3">
    <source>
        <dbReference type="ARBA" id="ARBA00022692"/>
    </source>
</evidence>
<feature type="transmembrane region" description="Helical" evidence="6">
    <location>
        <begin position="164"/>
        <end position="184"/>
    </location>
</feature>
<evidence type="ECO:0000256" key="2">
    <source>
        <dbReference type="ARBA" id="ARBA00022475"/>
    </source>
</evidence>
<proteinExistence type="predicted"/>
<evidence type="ECO:0000313" key="9">
    <source>
        <dbReference type="Proteomes" id="UP000550787"/>
    </source>
</evidence>
<sequence length="191" mass="20387">MFPSLPDLLAAAGTSPVIQALAIIIGTFILEDAATILTAMEVQTGQIAIPVALVALYVGIVVGDLGLYGLGRLAALWPPARRWVAVPQDGNGQTWFGRNVFRIVFVSRFIPGARLPLYTACGFFGASVGRFALAAVLATLIWTTLLFAVSLQVGHFLIDHLGEWKWLGMGGFVLTIILVGRIVASVRSPSR</sequence>
<feature type="transmembrane region" description="Helical" evidence="6">
    <location>
        <begin position="140"/>
        <end position="158"/>
    </location>
</feature>
<name>A0A7W4FE51_GLUDI</name>
<feature type="transmembrane region" description="Helical" evidence="6">
    <location>
        <begin position="47"/>
        <end position="70"/>
    </location>
</feature>
<dbReference type="InterPro" id="IPR032816">
    <property type="entry name" value="VTT_dom"/>
</dbReference>
<evidence type="ECO:0000259" key="7">
    <source>
        <dbReference type="Pfam" id="PF09335"/>
    </source>
</evidence>